<evidence type="ECO:0000313" key="3">
    <source>
        <dbReference type="EMBL" id="QDV74589.1"/>
    </source>
</evidence>
<dbReference type="InterPro" id="IPR011059">
    <property type="entry name" value="Metal-dep_hydrolase_composite"/>
</dbReference>
<dbReference type="SUPFAM" id="SSF51556">
    <property type="entry name" value="Metallo-dependent hydrolases"/>
    <property type="match status" value="1"/>
</dbReference>
<keyword evidence="4" id="KW-1185">Reference proteome</keyword>
<dbReference type="SUPFAM" id="SSF51338">
    <property type="entry name" value="Composite domain of metallo-dependent hydrolases"/>
    <property type="match status" value="2"/>
</dbReference>
<dbReference type="PANTHER" id="PTHR43794">
    <property type="entry name" value="AMINOHYDROLASE SSNA-RELATED"/>
    <property type="match status" value="1"/>
</dbReference>
<accession>A0A518K9X0</accession>
<dbReference type="EMBL" id="CP036349">
    <property type="protein sequence ID" value="QDV74589.1"/>
    <property type="molecule type" value="Genomic_DNA"/>
</dbReference>
<keyword evidence="1 3" id="KW-0378">Hydrolase</keyword>
<proteinExistence type="predicted"/>
<dbReference type="Proteomes" id="UP000316426">
    <property type="component" value="Chromosome"/>
</dbReference>
<feature type="domain" description="Amidohydrolase-related" evidence="2">
    <location>
        <begin position="221"/>
        <end position="453"/>
    </location>
</feature>
<dbReference type="KEGG" id="bmei:Spa11_27950"/>
<dbReference type="Pfam" id="PF01979">
    <property type="entry name" value="Amidohydro_1"/>
    <property type="match status" value="1"/>
</dbReference>
<protein>
    <submittedName>
        <fullName evidence="3">Adenosine deaminase</fullName>
        <ecNumber evidence="3">3.5.4.4</ecNumber>
    </submittedName>
</protein>
<evidence type="ECO:0000313" key="4">
    <source>
        <dbReference type="Proteomes" id="UP000316426"/>
    </source>
</evidence>
<dbReference type="AlphaFoldDB" id="A0A518K9X0"/>
<dbReference type="InterPro" id="IPR050287">
    <property type="entry name" value="MTA/SAH_deaminase"/>
</dbReference>
<dbReference type="InterPro" id="IPR032466">
    <property type="entry name" value="Metal_Hydrolase"/>
</dbReference>
<evidence type="ECO:0000259" key="2">
    <source>
        <dbReference type="Pfam" id="PF01979"/>
    </source>
</evidence>
<reference evidence="3 4" key="1">
    <citation type="submission" date="2019-02" db="EMBL/GenBank/DDBJ databases">
        <title>Deep-cultivation of Planctomycetes and their phenomic and genomic characterization uncovers novel biology.</title>
        <authorList>
            <person name="Wiegand S."/>
            <person name="Jogler M."/>
            <person name="Boedeker C."/>
            <person name="Pinto D."/>
            <person name="Vollmers J."/>
            <person name="Rivas-Marin E."/>
            <person name="Kohn T."/>
            <person name="Peeters S.H."/>
            <person name="Heuer A."/>
            <person name="Rast P."/>
            <person name="Oberbeckmann S."/>
            <person name="Bunk B."/>
            <person name="Jeske O."/>
            <person name="Meyerdierks A."/>
            <person name="Storesund J.E."/>
            <person name="Kallscheuer N."/>
            <person name="Luecker S."/>
            <person name="Lage O.M."/>
            <person name="Pohl T."/>
            <person name="Merkel B.J."/>
            <person name="Hornburger P."/>
            <person name="Mueller R.-W."/>
            <person name="Bruemmer F."/>
            <person name="Labrenz M."/>
            <person name="Spormann A.M."/>
            <person name="Op den Camp H."/>
            <person name="Overmann J."/>
            <person name="Amann R."/>
            <person name="Jetten M.S.M."/>
            <person name="Mascher T."/>
            <person name="Medema M.H."/>
            <person name="Devos D.P."/>
            <person name="Kaster A.-K."/>
            <person name="Ovreas L."/>
            <person name="Rohde M."/>
            <person name="Galperin M.Y."/>
            <person name="Jogler C."/>
        </authorList>
    </citation>
    <scope>NUCLEOTIDE SEQUENCE [LARGE SCALE GENOMIC DNA]</scope>
    <source>
        <strain evidence="3 4">Spa11</strain>
    </source>
</reference>
<dbReference type="PANTHER" id="PTHR43794:SF11">
    <property type="entry name" value="AMIDOHYDROLASE-RELATED DOMAIN-CONTAINING PROTEIN"/>
    <property type="match status" value="1"/>
</dbReference>
<dbReference type="EC" id="3.5.4.4" evidence="3"/>
<dbReference type="Gene3D" id="3.20.20.140">
    <property type="entry name" value="Metal-dependent hydrolases"/>
    <property type="match status" value="1"/>
</dbReference>
<dbReference type="InterPro" id="IPR006680">
    <property type="entry name" value="Amidohydro-rel"/>
</dbReference>
<evidence type="ECO:0000256" key="1">
    <source>
        <dbReference type="ARBA" id="ARBA00022801"/>
    </source>
</evidence>
<dbReference type="Gene3D" id="2.30.40.10">
    <property type="entry name" value="Urease, subunit C, domain 1"/>
    <property type="match status" value="1"/>
</dbReference>
<gene>
    <name evidence="3" type="ORF">Spa11_27950</name>
</gene>
<sequence>MTRQALRARLVCPVAAPPIEDAIVVIEGDRIQRIGRQAPPDVEVEDLGDVALMPGFVNAHCHLEFSGQKRPIGRTGITLPDWIRQVIEKRPNAKKIGKAISDGLEESIRYGVTTVAEICRTETEAYRTDGYSPRLVLLQESIGFSQARAQSALNAADARLEDLATLTRPSDVSGNGHAASVNGLNGSNGYANGHSNGHANGYNGMGLNGSAPKPSPRYRLGVSPHAPYTASPALIRELVSLAATRRMPVAMHLAESPEELRLLAEGRGPFQQILEERGMWDPWVIGRGSAPLDYLRMLTRAPKSLVVHGNYLDYSELAMMARQAGAMSLCYCPRTHAHFKHKPYPLTQALELGVPVCLGTDSRASSPDLSLLSEMREVAAQHPTVPAETVLRMGTLSGAEALGLEDVGAIRPGAMADLVSVPLPKNAKGRPDELLAAVLRSDEDVEYVWLGGEALEVVAV</sequence>
<organism evidence="3 4">
    <name type="scientific">Botrimarina mediterranea</name>
    <dbReference type="NCBI Taxonomy" id="2528022"/>
    <lineage>
        <taxon>Bacteria</taxon>
        <taxon>Pseudomonadati</taxon>
        <taxon>Planctomycetota</taxon>
        <taxon>Planctomycetia</taxon>
        <taxon>Pirellulales</taxon>
        <taxon>Lacipirellulaceae</taxon>
        <taxon>Botrimarina</taxon>
    </lineage>
</organism>
<dbReference type="GO" id="GO:0016810">
    <property type="term" value="F:hydrolase activity, acting on carbon-nitrogen (but not peptide) bonds"/>
    <property type="evidence" value="ECO:0007669"/>
    <property type="project" value="InterPro"/>
</dbReference>
<name>A0A518K9X0_9BACT</name>